<keyword evidence="3" id="KW-1133">Transmembrane helix</keyword>
<keyword evidence="3" id="KW-0472">Membrane</keyword>
<feature type="compositionally biased region" description="Basic and acidic residues" evidence="2">
    <location>
        <begin position="15"/>
        <end position="29"/>
    </location>
</feature>
<comment type="caution">
    <text evidence="5">The sequence shown here is derived from an EMBL/GenBank/DDBJ whole genome shotgun (WGS) entry which is preliminary data.</text>
</comment>
<feature type="region of interest" description="Disordered" evidence="2">
    <location>
        <begin position="211"/>
        <end position="244"/>
    </location>
</feature>
<keyword evidence="6" id="KW-1185">Reference proteome</keyword>
<evidence type="ECO:0000259" key="4">
    <source>
        <dbReference type="PROSITE" id="PS51724"/>
    </source>
</evidence>
<evidence type="ECO:0000313" key="6">
    <source>
        <dbReference type="Proteomes" id="UP000306585"/>
    </source>
</evidence>
<evidence type="ECO:0000256" key="1">
    <source>
        <dbReference type="SAM" id="Coils"/>
    </source>
</evidence>
<proteinExistence type="predicted"/>
<feature type="compositionally biased region" description="Low complexity" evidence="2">
    <location>
        <begin position="234"/>
        <end position="244"/>
    </location>
</feature>
<dbReference type="Gene3D" id="3.30.70.1070">
    <property type="entry name" value="Sporulation related repeat"/>
    <property type="match status" value="1"/>
</dbReference>
<dbReference type="InterPro" id="IPR036680">
    <property type="entry name" value="SPOR-like_sf"/>
</dbReference>
<name>A0A5R9GPM7_9PROT</name>
<accession>A0A5R9GPM7</accession>
<evidence type="ECO:0000313" key="5">
    <source>
        <dbReference type="EMBL" id="TLS67558.1"/>
    </source>
</evidence>
<feature type="region of interest" description="Disordered" evidence="2">
    <location>
        <begin position="1"/>
        <end position="99"/>
    </location>
</feature>
<organism evidence="5 6">
    <name type="scientific">Mariprofundus erugo</name>
    <dbReference type="NCBI Taxonomy" id="2528639"/>
    <lineage>
        <taxon>Bacteria</taxon>
        <taxon>Pseudomonadati</taxon>
        <taxon>Pseudomonadota</taxon>
        <taxon>Candidatius Mariprofundia</taxon>
        <taxon>Mariprofundales</taxon>
        <taxon>Mariprofundaceae</taxon>
        <taxon>Mariprofundus</taxon>
    </lineage>
</organism>
<dbReference type="GO" id="GO:0042834">
    <property type="term" value="F:peptidoglycan binding"/>
    <property type="evidence" value="ECO:0007669"/>
    <property type="project" value="InterPro"/>
</dbReference>
<feature type="compositionally biased region" description="Basic and acidic residues" evidence="2">
    <location>
        <begin position="38"/>
        <end position="51"/>
    </location>
</feature>
<feature type="coiled-coil region" evidence="1">
    <location>
        <begin position="162"/>
        <end position="189"/>
    </location>
</feature>
<feature type="transmembrane region" description="Helical" evidence="3">
    <location>
        <begin position="130"/>
        <end position="150"/>
    </location>
</feature>
<dbReference type="Proteomes" id="UP000306585">
    <property type="component" value="Unassembled WGS sequence"/>
</dbReference>
<dbReference type="PROSITE" id="PS51724">
    <property type="entry name" value="SPOR"/>
    <property type="match status" value="1"/>
</dbReference>
<feature type="domain" description="SPOR" evidence="4">
    <location>
        <begin position="246"/>
        <end position="325"/>
    </location>
</feature>
<dbReference type="SUPFAM" id="SSF110997">
    <property type="entry name" value="Sporulation related repeat"/>
    <property type="match status" value="1"/>
</dbReference>
<dbReference type="AlphaFoldDB" id="A0A5R9GPM7"/>
<protein>
    <recommendedName>
        <fullName evidence="4">SPOR domain-containing protein</fullName>
    </recommendedName>
</protein>
<dbReference type="RefSeq" id="WP_138238991.1">
    <property type="nucleotide sequence ID" value="NZ_VBRY01000005.1"/>
</dbReference>
<dbReference type="InterPro" id="IPR007730">
    <property type="entry name" value="SPOR-like_dom"/>
</dbReference>
<dbReference type="EMBL" id="VBRY01000005">
    <property type="protein sequence ID" value="TLS67558.1"/>
    <property type="molecule type" value="Genomic_DNA"/>
</dbReference>
<gene>
    <name evidence="5" type="ORF">FEF65_06475</name>
</gene>
<reference evidence="5 6" key="1">
    <citation type="journal article" date="2019" name="Appl. Environ. Microbiol.">
        <title>Environmental Evidence and Genomic Insight of Iron-oxidizing Bacteria Preference Towards More Corrosion Resistant Stainless Steel at Higher Salinities.</title>
        <authorList>
            <person name="Garrison C.E."/>
            <person name="Price K.A."/>
            <person name="Field E.K."/>
        </authorList>
    </citation>
    <scope>NUCLEOTIDE SEQUENCE [LARGE SCALE GENOMIC DNA]</scope>
    <source>
        <strain evidence="5 6">P3</strain>
    </source>
</reference>
<evidence type="ECO:0000256" key="2">
    <source>
        <dbReference type="SAM" id="MobiDB-lite"/>
    </source>
</evidence>
<sequence length="326" mass="35917">MTYKKSDDSDFALNHLDDSAHPSHTHDEPLTFDSMPPLDHRTDAATDEHDFPFGNTWEQTPPAADFSSRTEPVIKATDPDDLYDPYQSHQSKSDVKAEPVSEPIHHAADMNPPSAAAAANGNQMDTLLRYAPAALASVAMILSLIALASGGTTVTQDNSPIEEAYNSRLQQLERQVADLELQKNRQPSDYEEQISQLQEQFATLARGVAEISKRQQEQRAAPAPAPAHSQTHASTPVTSPVRSVSHSTTSGWAINIVSLDALATAKKAQQRLQAQGISTEISETTIRGKTWYRIHTPVFPNREQADAYKKMLAEKHGIKDAWTQKY</sequence>
<evidence type="ECO:0000256" key="3">
    <source>
        <dbReference type="SAM" id="Phobius"/>
    </source>
</evidence>
<dbReference type="Pfam" id="PF05036">
    <property type="entry name" value="SPOR"/>
    <property type="match status" value="1"/>
</dbReference>
<keyword evidence="1" id="KW-0175">Coiled coil</keyword>
<keyword evidence="3" id="KW-0812">Transmembrane</keyword>